<organism evidence="2 3">
    <name type="scientific">Acidithiobacillus ferrooxidans</name>
    <name type="common">Thiobacillus ferrooxidans</name>
    <dbReference type="NCBI Taxonomy" id="920"/>
    <lineage>
        <taxon>Bacteria</taxon>
        <taxon>Pseudomonadati</taxon>
        <taxon>Pseudomonadota</taxon>
        <taxon>Acidithiobacillia</taxon>
        <taxon>Acidithiobacillales</taxon>
        <taxon>Acidithiobacillaceae</taxon>
        <taxon>Acidithiobacillus</taxon>
    </lineage>
</organism>
<proteinExistence type="predicted"/>
<dbReference type="PANTHER" id="PTHR37844:SF2">
    <property type="entry name" value="SER_THR PROTEIN PHOSPHATASE SUPERFAMILY (AFU_ORTHOLOGUE AFUA_1G14840)"/>
    <property type="match status" value="1"/>
</dbReference>
<evidence type="ECO:0000313" key="2">
    <source>
        <dbReference type="EMBL" id="PZD82341.1"/>
    </source>
</evidence>
<evidence type="ECO:0000313" key="3">
    <source>
        <dbReference type="Proteomes" id="UP000248886"/>
    </source>
</evidence>
<dbReference type="InterPro" id="IPR004843">
    <property type="entry name" value="Calcineurin-like_PHP"/>
</dbReference>
<gene>
    <name evidence="2" type="ORF">DN052_04790</name>
</gene>
<dbReference type="Pfam" id="PF00149">
    <property type="entry name" value="Metallophos"/>
    <property type="match status" value="1"/>
</dbReference>
<dbReference type="EMBL" id="QKQP01000001">
    <property type="protein sequence ID" value="PZD82341.1"/>
    <property type="molecule type" value="Genomic_DNA"/>
</dbReference>
<dbReference type="SUPFAM" id="SSF56300">
    <property type="entry name" value="Metallo-dependent phosphatases"/>
    <property type="match status" value="1"/>
</dbReference>
<dbReference type="AlphaFoldDB" id="A0A2W1KSP5"/>
<dbReference type="RefSeq" id="WP_054608887.1">
    <property type="nucleotide sequence ID" value="NZ_AP025160.1"/>
</dbReference>
<protein>
    <submittedName>
        <fullName evidence="2">Phosphatase</fullName>
    </submittedName>
</protein>
<sequence>MTTVAYASDLHLEFGNSVDTERLEAADILVLAGDVDTIPEGWADLLRRLRKVFSGPIVGVLGNHEYYNGVFPDDREKFRDAITHDRQAYLLEKEMVILDGVRFLGATLWTDFACGRQMRSCQRMMSDFDVIFDGHSGSITPEVILKEHQDTMDWLATQIMRHPHKGPTVVITHHAPSYQSQHPRFAGSPISGGFCSNQEHRIQRWSAAGLAPDLWIHGHVHDPMDYRIGQTRILCNPWGYPDEENDMGFRMVEI</sequence>
<dbReference type="Gene3D" id="3.60.21.10">
    <property type="match status" value="1"/>
</dbReference>
<dbReference type="Proteomes" id="UP000248886">
    <property type="component" value="Unassembled WGS sequence"/>
</dbReference>
<dbReference type="GO" id="GO:0016787">
    <property type="term" value="F:hydrolase activity"/>
    <property type="evidence" value="ECO:0007669"/>
    <property type="project" value="InterPro"/>
</dbReference>
<dbReference type="OrthoDB" id="356681at2"/>
<comment type="caution">
    <text evidence="2">The sequence shown here is derived from an EMBL/GenBank/DDBJ whole genome shotgun (WGS) entry which is preliminary data.</text>
</comment>
<feature type="domain" description="Calcineurin-like phosphoesterase" evidence="1">
    <location>
        <begin position="3"/>
        <end position="223"/>
    </location>
</feature>
<accession>A0A2W1KSP5</accession>
<dbReference type="PANTHER" id="PTHR37844">
    <property type="entry name" value="SER/THR PROTEIN PHOSPHATASE SUPERFAMILY (AFU_ORTHOLOGUE AFUA_1G14840)"/>
    <property type="match status" value="1"/>
</dbReference>
<name>A0A2W1KSP5_ACIFR</name>
<dbReference type="InterPro" id="IPR029052">
    <property type="entry name" value="Metallo-depent_PP-like"/>
</dbReference>
<evidence type="ECO:0000259" key="1">
    <source>
        <dbReference type="Pfam" id="PF00149"/>
    </source>
</evidence>
<reference evidence="2 3" key="1">
    <citation type="submission" date="2018-06" db="EMBL/GenBank/DDBJ databases">
        <title>Draft sequence of Acidithiobacillus ferrooxidans CCM 4253.</title>
        <authorList>
            <person name="Moya-Beltran A."/>
            <person name="Castro M."/>
            <person name="Covarrubias P.C."/>
            <person name="Issotta F."/>
            <person name="Janiczek O."/>
            <person name="Mandl M."/>
            <person name="Kucera J."/>
            <person name="Quatrini R."/>
        </authorList>
    </citation>
    <scope>NUCLEOTIDE SEQUENCE [LARGE SCALE GENOMIC DNA]</scope>
    <source>
        <strain evidence="2 3">CCM 4253</strain>
    </source>
</reference>